<dbReference type="EMBL" id="SJCY01000001">
    <property type="protein sequence ID" value="TDG37521.1"/>
    <property type="molecule type" value="Genomic_DNA"/>
</dbReference>
<dbReference type="InterPro" id="IPR012944">
    <property type="entry name" value="SusD_RagB_dom"/>
</dbReference>
<accession>A0A4R5MP08</accession>
<dbReference type="AlphaFoldDB" id="A0A4R5MP08"/>
<evidence type="ECO:0000256" key="3">
    <source>
        <dbReference type="ARBA" id="ARBA00022729"/>
    </source>
</evidence>
<sequence>MKKYLSLLIITLIAALQFGCKKQLDALPKDSLVEGNVITNEQTARTALNGVYYRFANASRTNTDWLKNEIYAGFLTGFMDNGYNSLDETENKLAKSYLIGQEWNTDYAIINSANGIIEGVSKANPSSFSANAQANIKAEAKFMRAWATYKLLSWYGQWWDINSSYGALLRDKFVTSTNVLQARASVKSSYDFILNDINYAIDSAVVSSSNVYVNKYTAMALKMRVLLNRGEAGDYPQVISLADNIIANSPYLLEPNLKDIFYTKGLSSKEVMLGVKPQAGQDKYYYNMGGYFVDPSYVATSALKSLLNNDPRQSWIIGPDGDGGKGFYFIKYVTSDLITTQTSEVSYAFRLTEVYLMKAEAIARSGGDLNAAKNILKNIMSHAGVTNFTTVDAAISPLDVQKQIYYEWIRNFVGEDDMNYWALLRFPLATVTQLRPTITTTEQYILPIPHSEFLNNPSIGKQNPGYPE</sequence>
<dbReference type="InterPro" id="IPR011990">
    <property type="entry name" value="TPR-like_helical_dom_sf"/>
</dbReference>
<evidence type="ECO:0000313" key="9">
    <source>
        <dbReference type="Proteomes" id="UP000295668"/>
    </source>
</evidence>
<comment type="similarity">
    <text evidence="2">Belongs to the SusD family.</text>
</comment>
<dbReference type="OrthoDB" id="5694214at2"/>
<dbReference type="RefSeq" id="WP_133260610.1">
    <property type="nucleotide sequence ID" value="NZ_SJCY01000001.1"/>
</dbReference>
<dbReference type="Pfam" id="PF07980">
    <property type="entry name" value="SusD_RagB"/>
    <property type="match status" value="1"/>
</dbReference>
<feature type="domain" description="RagB/SusD" evidence="6">
    <location>
        <begin position="326"/>
        <end position="432"/>
    </location>
</feature>
<evidence type="ECO:0000259" key="7">
    <source>
        <dbReference type="Pfam" id="PF14322"/>
    </source>
</evidence>
<feature type="domain" description="SusD-like N-terminal" evidence="7">
    <location>
        <begin position="77"/>
        <end position="220"/>
    </location>
</feature>
<comment type="caution">
    <text evidence="8">The sequence shown here is derived from an EMBL/GenBank/DDBJ whole genome shotgun (WGS) entry which is preliminary data.</text>
</comment>
<keyword evidence="9" id="KW-1185">Reference proteome</keyword>
<dbReference type="Gene3D" id="1.25.40.390">
    <property type="match status" value="1"/>
</dbReference>
<protein>
    <submittedName>
        <fullName evidence="8">RagB/SusD family nutrient uptake outer membrane protein</fullName>
    </submittedName>
</protein>
<keyword evidence="5" id="KW-0998">Cell outer membrane</keyword>
<comment type="subcellular location">
    <subcellularLocation>
        <location evidence="1">Cell outer membrane</location>
    </subcellularLocation>
</comment>
<gene>
    <name evidence="8" type="ORF">EZJ43_00020</name>
</gene>
<evidence type="ECO:0000259" key="6">
    <source>
        <dbReference type="Pfam" id="PF07980"/>
    </source>
</evidence>
<evidence type="ECO:0000313" key="8">
    <source>
        <dbReference type="EMBL" id="TDG37521.1"/>
    </source>
</evidence>
<evidence type="ECO:0000256" key="2">
    <source>
        <dbReference type="ARBA" id="ARBA00006275"/>
    </source>
</evidence>
<keyword evidence="3" id="KW-0732">Signal</keyword>
<keyword evidence="4" id="KW-0472">Membrane</keyword>
<evidence type="ECO:0000256" key="5">
    <source>
        <dbReference type="ARBA" id="ARBA00023237"/>
    </source>
</evidence>
<dbReference type="SUPFAM" id="SSF48452">
    <property type="entry name" value="TPR-like"/>
    <property type="match status" value="1"/>
</dbReference>
<dbReference type="Proteomes" id="UP000295668">
    <property type="component" value="Unassembled WGS sequence"/>
</dbReference>
<dbReference type="Pfam" id="PF14322">
    <property type="entry name" value="SusD-like_3"/>
    <property type="match status" value="1"/>
</dbReference>
<organism evidence="8 9">
    <name type="scientific">Pedobacter changchengzhani</name>
    <dbReference type="NCBI Taxonomy" id="2529274"/>
    <lineage>
        <taxon>Bacteria</taxon>
        <taxon>Pseudomonadati</taxon>
        <taxon>Bacteroidota</taxon>
        <taxon>Sphingobacteriia</taxon>
        <taxon>Sphingobacteriales</taxon>
        <taxon>Sphingobacteriaceae</taxon>
        <taxon>Pedobacter</taxon>
    </lineage>
</organism>
<name>A0A4R5MP08_9SPHI</name>
<dbReference type="InterPro" id="IPR033985">
    <property type="entry name" value="SusD-like_N"/>
</dbReference>
<dbReference type="GO" id="GO:0009279">
    <property type="term" value="C:cell outer membrane"/>
    <property type="evidence" value="ECO:0007669"/>
    <property type="project" value="UniProtKB-SubCell"/>
</dbReference>
<evidence type="ECO:0000256" key="4">
    <source>
        <dbReference type="ARBA" id="ARBA00023136"/>
    </source>
</evidence>
<reference evidence="8 9" key="1">
    <citation type="submission" date="2019-02" db="EMBL/GenBank/DDBJ databases">
        <title>Pedobacter sp. nov., a novel speices isolated from soil of pinguins habitat in Antarcitica.</title>
        <authorList>
            <person name="He R.-H."/>
        </authorList>
    </citation>
    <scope>NUCLEOTIDE SEQUENCE [LARGE SCALE GENOMIC DNA]</scope>
    <source>
        <strain evidence="8 9">E01020</strain>
    </source>
</reference>
<evidence type="ECO:0000256" key="1">
    <source>
        <dbReference type="ARBA" id="ARBA00004442"/>
    </source>
</evidence>
<proteinExistence type="inferred from homology"/>